<evidence type="ECO:0000256" key="4">
    <source>
        <dbReference type="ARBA" id="ARBA00022777"/>
    </source>
</evidence>
<feature type="compositionally biased region" description="Low complexity" evidence="6">
    <location>
        <begin position="144"/>
        <end position="153"/>
    </location>
</feature>
<evidence type="ECO:0000256" key="3">
    <source>
        <dbReference type="ARBA" id="ARBA00022741"/>
    </source>
</evidence>
<protein>
    <recommendedName>
        <fullName evidence="7">Protein kinase domain-containing protein</fullName>
    </recommendedName>
</protein>
<evidence type="ECO:0000313" key="9">
    <source>
        <dbReference type="Proteomes" id="UP000193411"/>
    </source>
</evidence>
<evidence type="ECO:0000256" key="2">
    <source>
        <dbReference type="ARBA" id="ARBA00022679"/>
    </source>
</evidence>
<dbReference type="InterPro" id="IPR011009">
    <property type="entry name" value="Kinase-like_dom_sf"/>
</dbReference>
<evidence type="ECO:0000256" key="1">
    <source>
        <dbReference type="ARBA" id="ARBA00022527"/>
    </source>
</evidence>
<keyword evidence="3" id="KW-0547">Nucleotide-binding</keyword>
<keyword evidence="4" id="KW-0418">Kinase</keyword>
<reference evidence="8 9" key="1">
    <citation type="submission" date="2016-07" db="EMBL/GenBank/DDBJ databases">
        <title>Pervasive Adenine N6-methylation of Active Genes in Fungi.</title>
        <authorList>
            <consortium name="DOE Joint Genome Institute"/>
            <person name="Mondo S.J."/>
            <person name="Dannebaum R.O."/>
            <person name="Kuo R.C."/>
            <person name="Labutti K."/>
            <person name="Haridas S."/>
            <person name="Kuo A."/>
            <person name="Salamov A."/>
            <person name="Ahrendt S.R."/>
            <person name="Lipzen A."/>
            <person name="Sullivan W."/>
            <person name="Andreopoulos W.B."/>
            <person name="Clum A."/>
            <person name="Lindquist E."/>
            <person name="Daum C."/>
            <person name="Ramamoorthy G.K."/>
            <person name="Gryganskyi A."/>
            <person name="Culley D."/>
            <person name="Magnuson J.K."/>
            <person name="James T.Y."/>
            <person name="O'Malley M.A."/>
            <person name="Stajich J.E."/>
            <person name="Spatafora J.W."/>
            <person name="Visel A."/>
            <person name="Grigoriev I.V."/>
        </authorList>
    </citation>
    <scope>NUCLEOTIDE SEQUENCE [LARGE SCALE GENOMIC DNA]</scope>
    <source>
        <strain evidence="8 9">PL171</strain>
    </source>
</reference>
<feature type="compositionally biased region" description="Low complexity" evidence="6">
    <location>
        <begin position="282"/>
        <end position="292"/>
    </location>
</feature>
<dbReference type="GO" id="GO:0004674">
    <property type="term" value="F:protein serine/threonine kinase activity"/>
    <property type="evidence" value="ECO:0007669"/>
    <property type="project" value="UniProtKB-KW"/>
</dbReference>
<dbReference type="InterPro" id="IPR050205">
    <property type="entry name" value="CDPK_Ser/Thr_kinases"/>
</dbReference>
<evidence type="ECO:0000256" key="6">
    <source>
        <dbReference type="SAM" id="MobiDB-lite"/>
    </source>
</evidence>
<evidence type="ECO:0000256" key="5">
    <source>
        <dbReference type="ARBA" id="ARBA00022840"/>
    </source>
</evidence>
<organism evidence="8 9">
    <name type="scientific">Catenaria anguillulae PL171</name>
    <dbReference type="NCBI Taxonomy" id="765915"/>
    <lineage>
        <taxon>Eukaryota</taxon>
        <taxon>Fungi</taxon>
        <taxon>Fungi incertae sedis</taxon>
        <taxon>Blastocladiomycota</taxon>
        <taxon>Blastocladiomycetes</taxon>
        <taxon>Blastocladiales</taxon>
        <taxon>Catenariaceae</taxon>
        <taxon>Catenaria</taxon>
    </lineage>
</organism>
<dbReference type="Gene3D" id="1.10.510.10">
    <property type="entry name" value="Transferase(Phosphotransferase) domain 1"/>
    <property type="match status" value="1"/>
</dbReference>
<dbReference type="OrthoDB" id="10252171at2759"/>
<evidence type="ECO:0000313" key="8">
    <source>
        <dbReference type="EMBL" id="ORZ29686.1"/>
    </source>
</evidence>
<sequence length="310" mass="32334">MAGLWKGTRQYVAPGVVLDEPGRFAPPADVWGAGVILFQLACAVLPYPKGTEQALVDGTIFNGLAHFPTKRDWSPSFRKLVSFLLAPSHARLTVERALRMAWLRGYSEHTSELVDRIAERWHARNKSSFHQTETQSENCAPSSATSTVVRPAPTPAAPTLASAAADALKPVLSVGTASLPSKSASSRVTSSSVPVSLSSGSLPPPLPAILAVGAAHAAAQAPAQGFAPGALETSAAAQSGSSTVRAAVCNRQPASAGEPMGNSRILKPPVLHKRPRLAGKPAAAESAIGAHAEPQLRARQRKVAKHSARE</sequence>
<dbReference type="EMBL" id="MCFL01000135">
    <property type="protein sequence ID" value="ORZ29686.1"/>
    <property type="molecule type" value="Genomic_DNA"/>
</dbReference>
<proteinExistence type="predicted"/>
<feature type="domain" description="Protein kinase" evidence="7">
    <location>
        <begin position="1"/>
        <end position="103"/>
    </location>
</feature>
<feature type="region of interest" description="Disordered" evidence="6">
    <location>
        <begin position="126"/>
        <end position="153"/>
    </location>
</feature>
<dbReference type="SUPFAM" id="SSF56112">
    <property type="entry name" value="Protein kinase-like (PK-like)"/>
    <property type="match status" value="1"/>
</dbReference>
<dbReference type="Proteomes" id="UP000193411">
    <property type="component" value="Unassembled WGS sequence"/>
</dbReference>
<dbReference type="PROSITE" id="PS50011">
    <property type="entry name" value="PROTEIN_KINASE_DOM"/>
    <property type="match status" value="1"/>
</dbReference>
<gene>
    <name evidence="8" type="ORF">BCR44DRAFT_1489599</name>
</gene>
<feature type="compositionally biased region" description="Low complexity" evidence="6">
    <location>
        <begin position="180"/>
        <end position="200"/>
    </location>
</feature>
<accession>A0A1Y2H553</accession>
<keyword evidence="1" id="KW-0723">Serine/threonine-protein kinase</keyword>
<feature type="region of interest" description="Disordered" evidence="6">
    <location>
        <begin position="252"/>
        <end position="310"/>
    </location>
</feature>
<dbReference type="InterPro" id="IPR000719">
    <property type="entry name" value="Prot_kinase_dom"/>
</dbReference>
<comment type="caution">
    <text evidence="8">The sequence shown here is derived from an EMBL/GenBank/DDBJ whole genome shotgun (WGS) entry which is preliminary data.</text>
</comment>
<dbReference type="Pfam" id="PF00069">
    <property type="entry name" value="Pkinase"/>
    <property type="match status" value="1"/>
</dbReference>
<feature type="compositionally biased region" description="Basic residues" evidence="6">
    <location>
        <begin position="298"/>
        <end position="310"/>
    </location>
</feature>
<keyword evidence="2" id="KW-0808">Transferase</keyword>
<name>A0A1Y2H553_9FUNG</name>
<evidence type="ECO:0000259" key="7">
    <source>
        <dbReference type="PROSITE" id="PS50011"/>
    </source>
</evidence>
<dbReference type="GO" id="GO:0005524">
    <property type="term" value="F:ATP binding"/>
    <property type="evidence" value="ECO:0007669"/>
    <property type="project" value="UniProtKB-KW"/>
</dbReference>
<dbReference type="AlphaFoldDB" id="A0A1Y2H553"/>
<keyword evidence="5" id="KW-0067">ATP-binding</keyword>
<dbReference type="STRING" id="765915.A0A1Y2H553"/>
<keyword evidence="9" id="KW-1185">Reference proteome</keyword>
<dbReference type="PANTHER" id="PTHR24349">
    <property type="entry name" value="SERINE/THREONINE-PROTEIN KINASE"/>
    <property type="match status" value="1"/>
</dbReference>
<feature type="region of interest" description="Disordered" evidence="6">
    <location>
        <begin position="177"/>
        <end position="200"/>
    </location>
</feature>
<feature type="compositionally biased region" description="Polar residues" evidence="6">
    <location>
        <begin position="126"/>
        <end position="143"/>
    </location>
</feature>